<accession>A0AAN8UW63</accession>
<evidence type="ECO:0000256" key="2">
    <source>
        <dbReference type="ARBA" id="ARBA00007843"/>
    </source>
</evidence>
<dbReference type="EMBL" id="JBAMMX010000022">
    <property type="protein sequence ID" value="KAK6919131.1"/>
    <property type="molecule type" value="Genomic_DNA"/>
</dbReference>
<dbReference type="InterPro" id="IPR045003">
    <property type="entry name" value="FLA_A"/>
</dbReference>
<protein>
    <recommendedName>
        <fullName evidence="9">FAS1 domain-containing protein</fullName>
    </recommendedName>
</protein>
<comment type="function">
    <text evidence="7">May be a cell surface adhesion protein.</text>
</comment>
<feature type="compositionally biased region" description="Low complexity" evidence="8">
    <location>
        <begin position="77"/>
        <end position="105"/>
    </location>
</feature>
<proteinExistence type="inferred from homology"/>
<evidence type="ECO:0000256" key="6">
    <source>
        <dbReference type="ARBA" id="ARBA00023136"/>
    </source>
</evidence>
<dbReference type="Proteomes" id="UP001370490">
    <property type="component" value="Unassembled WGS sequence"/>
</dbReference>
<feature type="region of interest" description="Disordered" evidence="8">
    <location>
        <begin position="74"/>
        <end position="111"/>
    </location>
</feature>
<evidence type="ECO:0000256" key="7">
    <source>
        <dbReference type="ARBA" id="ARBA00024686"/>
    </source>
</evidence>
<feature type="domain" description="FAS1" evidence="9">
    <location>
        <begin position="1"/>
        <end position="28"/>
    </location>
</feature>
<reference evidence="10 11" key="1">
    <citation type="submission" date="2023-12" db="EMBL/GenBank/DDBJ databases">
        <title>A high-quality genome assembly for Dillenia turbinata (Dilleniales).</title>
        <authorList>
            <person name="Chanderbali A."/>
        </authorList>
    </citation>
    <scope>NUCLEOTIDE SEQUENCE [LARGE SCALE GENOMIC DNA]</scope>
    <source>
        <strain evidence="10">LSX21</strain>
        <tissue evidence="10">Leaf</tissue>
    </source>
</reference>
<keyword evidence="6" id="KW-0472">Membrane</keyword>
<keyword evidence="11" id="KW-1185">Reference proteome</keyword>
<keyword evidence="5" id="KW-0732">Signal</keyword>
<keyword evidence="3" id="KW-1003">Cell membrane</keyword>
<evidence type="ECO:0000256" key="5">
    <source>
        <dbReference type="ARBA" id="ARBA00022729"/>
    </source>
</evidence>
<organism evidence="10 11">
    <name type="scientific">Dillenia turbinata</name>
    <dbReference type="NCBI Taxonomy" id="194707"/>
    <lineage>
        <taxon>Eukaryota</taxon>
        <taxon>Viridiplantae</taxon>
        <taxon>Streptophyta</taxon>
        <taxon>Embryophyta</taxon>
        <taxon>Tracheophyta</taxon>
        <taxon>Spermatophyta</taxon>
        <taxon>Magnoliopsida</taxon>
        <taxon>eudicotyledons</taxon>
        <taxon>Gunneridae</taxon>
        <taxon>Pentapetalae</taxon>
        <taxon>Dilleniales</taxon>
        <taxon>Dilleniaceae</taxon>
        <taxon>Dillenia</taxon>
    </lineage>
</organism>
<keyword evidence="4" id="KW-0336">GPI-anchor</keyword>
<evidence type="ECO:0000256" key="3">
    <source>
        <dbReference type="ARBA" id="ARBA00022475"/>
    </source>
</evidence>
<dbReference type="PANTHER" id="PTHR32077:SF54">
    <property type="entry name" value="FASCICLIN-LIKE ARABINOGALACTAN PROTEIN 13-RELATED"/>
    <property type="match status" value="1"/>
</dbReference>
<dbReference type="SUPFAM" id="SSF82153">
    <property type="entry name" value="FAS1 domain"/>
    <property type="match status" value="1"/>
</dbReference>
<evidence type="ECO:0000313" key="11">
    <source>
        <dbReference type="Proteomes" id="UP001370490"/>
    </source>
</evidence>
<gene>
    <name evidence="10" type="ORF">RJ641_017553</name>
</gene>
<keyword evidence="4" id="KW-0325">Glycoprotein</keyword>
<dbReference type="GO" id="GO:0009834">
    <property type="term" value="P:plant-type secondary cell wall biogenesis"/>
    <property type="evidence" value="ECO:0007669"/>
    <property type="project" value="TreeGrafter"/>
</dbReference>
<evidence type="ECO:0000256" key="1">
    <source>
        <dbReference type="ARBA" id="ARBA00004609"/>
    </source>
</evidence>
<evidence type="ECO:0000256" key="4">
    <source>
        <dbReference type="ARBA" id="ARBA00022622"/>
    </source>
</evidence>
<keyword evidence="4" id="KW-0449">Lipoprotein</keyword>
<comment type="caution">
    <text evidence="10">The sequence shown here is derived from an EMBL/GenBank/DDBJ whole genome shotgun (WGS) entry which is preliminary data.</text>
</comment>
<evidence type="ECO:0000256" key="8">
    <source>
        <dbReference type="SAM" id="MobiDB-lite"/>
    </source>
</evidence>
<evidence type="ECO:0000313" key="10">
    <source>
        <dbReference type="EMBL" id="KAK6919131.1"/>
    </source>
</evidence>
<dbReference type="PANTHER" id="PTHR32077">
    <property type="entry name" value="FASCICLIN-LIKE ARABINOGALACTAN PROTEIN"/>
    <property type="match status" value="1"/>
</dbReference>
<dbReference type="InterPro" id="IPR000782">
    <property type="entry name" value="FAS1_domain"/>
</dbReference>
<dbReference type="Pfam" id="PF02469">
    <property type="entry name" value="Fasciclin"/>
    <property type="match status" value="1"/>
</dbReference>
<evidence type="ECO:0000259" key="9">
    <source>
        <dbReference type="Pfam" id="PF02469"/>
    </source>
</evidence>
<name>A0AAN8UW63_9MAGN</name>
<dbReference type="AlphaFoldDB" id="A0AAN8UW63"/>
<comment type="similarity">
    <text evidence="2">Belongs to the fasciclin-like AGP family.</text>
</comment>
<sequence>MTVLAPTDNAFDNLKAGTLNSLATQQQVEHFSTMSCPNTIASQCFKQNQQCIISNFSVAVYQVDKVLLPEELFGNKTSTSSPPSPSTVASSLSNSSSKAASPTSSDNNNAASGGGILGWVWLSVLF</sequence>
<comment type="subcellular location">
    <subcellularLocation>
        <location evidence="1">Cell membrane</location>
        <topology evidence="1">Lipid-anchor</topology>
        <topology evidence="1">GPI-anchor</topology>
    </subcellularLocation>
</comment>
<dbReference type="InterPro" id="IPR036378">
    <property type="entry name" value="FAS1_dom_sf"/>
</dbReference>
<dbReference type="GO" id="GO:0098552">
    <property type="term" value="C:side of membrane"/>
    <property type="evidence" value="ECO:0007669"/>
    <property type="project" value="UniProtKB-KW"/>
</dbReference>
<dbReference type="GO" id="GO:0005886">
    <property type="term" value="C:plasma membrane"/>
    <property type="evidence" value="ECO:0007669"/>
    <property type="project" value="UniProtKB-SubCell"/>
</dbReference>